<keyword evidence="2" id="KW-1185">Reference proteome</keyword>
<accession>A0A0F4YI18</accession>
<evidence type="ECO:0000313" key="1">
    <source>
        <dbReference type="EMBL" id="KKA17253.1"/>
    </source>
</evidence>
<gene>
    <name evidence="1" type="ORF">T310_8999</name>
</gene>
<organism evidence="1 2">
    <name type="scientific">Rasamsonia emersonii (strain ATCC 16479 / CBS 393.64 / IMI 116815)</name>
    <dbReference type="NCBI Taxonomy" id="1408163"/>
    <lineage>
        <taxon>Eukaryota</taxon>
        <taxon>Fungi</taxon>
        <taxon>Dikarya</taxon>
        <taxon>Ascomycota</taxon>
        <taxon>Pezizomycotina</taxon>
        <taxon>Eurotiomycetes</taxon>
        <taxon>Eurotiomycetidae</taxon>
        <taxon>Eurotiales</taxon>
        <taxon>Trichocomaceae</taxon>
        <taxon>Rasamsonia</taxon>
    </lineage>
</organism>
<name>A0A0F4YI18_RASE3</name>
<comment type="caution">
    <text evidence="1">The sequence shown here is derived from an EMBL/GenBank/DDBJ whole genome shotgun (WGS) entry which is preliminary data.</text>
</comment>
<sequence length="114" mass="12534">EVIVTDKCRLAAITLQPDLAFLVQAVSKQMATCITIQSCVVSTDADADDWTSNLMLGRYLLYGVGIMDTKSSRSWDCPLASRAVFLLSSSLFFFFSVAQKIYESIKLPCPALPD</sequence>
<dbReference type="EMBL" id="LASV01000682">
    <property type="protein sequence ID" value="KKA17253.1"/>
    <property type="molecule type" value="Genomic_DNA"/>
</dbReference>
<feature type="non-terminal residue" evidence="1">
    <location>
        <position position="1"/>
    </location>
</feature>
<dbReference type="AlphaFoldDB" id="A0A0F4YI18"/>
<proteinExistence type="predicted"/>
<dbReference type="Proteomes" id="UP000053958">
    <property type="component" value="Unassembled WGS sequence"/>
</dbReference>
<reference evidence="1 2" key="1">
    <citation type="submission" date="2015-04" db="EMBL/GenBank/DDBJ databases">
        <authorList>
            <person name="Heijne W.H."/>
            <person name="Fedorova N.D."/>
            <person name="Nierman W.C."/>
            <person name="Vollebregt A.W."/>
            <person name="Zhao Z."/>
            <person name="Wu L."/>
            <person name="Kumar M."/>
            <person name="Stam H."/>
            <person name="van den Berg M.A."/>
            <person name="Pel H.J."/>
        </authorList>
    </citation>
    <scope>NUCLEOTIDE SEQUENCE [LARGE SCALE GENOMIC DNA]</scope>
    <source>
        <strain evidence="1 2">CBS 393.64</strain>
    </source>
</reference>
<dbReference type="GeneID" id="25321069"/>
<dbReference type="RefSeq" id="XP_013323865.1">
    <property type="nucleotide sequence ID" value="XM_013468411.1"/>
</dbReference>
<evidence type="ECO:0000313" key="2">
    <source>
        <dbReference type="Proteomes" id="UP000053958"/>
    </source>
</evidence>
<protein>
    <submittedName>
        <fullName evidence="1">Uncharacterized protein</fullName>
    </submittedName>
</protein>